<dbReference type="HOGENOM" id="CLU_1897404_0_0_1"/>
<evidence type="ECO:0000313" key="2">
    <source>
        <dbReference type="Proteomes" id="UP000030755"/>
    </source>
</evidence>
<sequence length="134" mass="15604">MILITSVMVSTMPILEPAIQYKSAYGNPNNPQSTFNVEKESKKWYAMIRDELCQTTAFREIKSNIERPTLAESMALRDCNEKGEIDTLADSIQEFDMNVEMKDMKKDRPVKIDEEQLVEDFEEINIENEEFEII</sequence>
<protein>
    <submittedName>
        <fullName evidence="1">Uncharacterized protein</fullName>
    </submittedName>
</protein>
<organism evidence="1 2">
    <name type="scientific">Rozella allomycis (strain CSF55)</name>
    <dbReference type="NCBI Taxonomy" id="988480"/>
    <lineage>
        <taxon>Eukaryota</taxon>
        <taxon>Fungi</taxon>
        <taxon>Fungi incertae sedis</taxon>
        <taxon>Cryptomycota</taxon>
        <taxon>Cryptomycota incertae sedis</taxon>
        <taxon>Rozella</taxon>
    </lineage>
</organism>
<reference evidence="1 2" key="1">
    <citation type="journal article" date="2013" name="Curr. Biol.">
        <title>Shared signatures of parasitism and phylogenomics unite Cryptomycota and microsporidia.</title>
        <authorList>
            <person name="James T.Y."/>
            <person name="Pelin A."/>
            <person name="Bonen L."/>
            <person name="Ahrendt S."/>
            <person name="Sain D."/>
            <person name="Corradi N."/>
            <person name="Stajich J.E."/>
        </authorList>
    </citation>
    <scope>NUCLEOTIDE SEQUENCE [LARGE SCALE GENOMIC DNA]</scope>
    <source>
        <strain evidence="1 2">CSF55</strain>
    </source>
</reference>
<gene>
    <name evidence="1" type="ORF">O9G_004742</name>
</gene>
<keyword evidence="2" id="KW-1185">Reference proteome</keyword>
<dbReference type="EMBL" id="KE560597">
    <property type="protein sequence ID" value="EPZ36315.1"/>
    <property type="molecule type" value="Genomic_DNA"/>
</dbReference>
<dbReference type="AlphaFoldDB" id="A0A075B4F3"/>
<proteinExistence type="predicted"/>
<evidence type="ECO:0000313" key="1">
    <source>
        <dbReference type="EMBL" id="EPZ36315.1"/>
    </source>
</evidence>
<accession>A0A075B4F3</accession>
<name>A0A075B4F3_ROZAC</name>
<dbReference type="Proteomes" id="UP000030755">
    <property type="component" value="Unassembled WGS sequence"/>
</dbReference>